<evidence type="ECO:0000256" key="4">
    <source>
        <dbReference type="ARBA" id="ARBA00023172"/>
    </source>
</evidence>
<dbReference type="Proteomes" id="UP000617628">
    <property type="component" value="Unassembled WGS sequence"/>
</dbReference>
<proteinExistence type="inferred from homology"/>
<dbReference type="GO" id="GO:0015074">
    <property type="term" value="P:DNA integration"/>
    <property type="evidence" value="ECO:0007669"/>
    <property type="project" value="UniProtKB-KW"/>
</dbReference>
<comment type="caution">
    <text evidence="8">The sequence shown here is derived from an EMBL/GenBank/DDBJ whole genome shotgun (WGS) entry which is preliminary data.</text>
</comment>
<sequence>MKKVAECLYLNESSGTYFALVKRGGKQIRRSLKTQDRKLAERRLKKFRANAGKLTTKVEDRKMLFEELAMRWLKITNAPLKPSTALRYERCVARLEEVFRGLGVAKVNRMDCERWATVRSKSVGARSFNYELQVLKRIFDYAIDIGIVLSNPAESLKPIKQRKKAIVVPSMTEFETLVSTLEQMAKKDKRVRPAISLVRLLAFSGMRVGEATRIVWGEIDFERELFTVSGGDIGTKNGESRVVPLFPVMRGFLEEMIETGAVVGSVSKRSGGPIAVPKPTSRIIRIDSAKKALATACRKAGLPKFGHHCMRHFFVSNAIEKSIDFKVIAEWVGHNDGGKLVSETYGHLRNSHSREMARLMV</sequence>
<keyword evidence="2" id="KW-0229">DNA integration</keyword>
<dbReference type="PANTHER" id="PTHR30629:SF2">
    <property type="entry name" value="PROPHAGE INTEGRASE INTS-RELATED"/>
    <property type="match status" value="1"/>
</dbReference>
<evidence type="ECO:0000313" key="8">
    <source>
        <dbReference type="EMBL" id="MBK1875592.1"/>
    </source>
</evidence>
<dbReference type="InterPro" id="IPR011010">
    <property type="entry name" value="DNA_brk_join_enz"/>
</dbReference>
<dbReference type="GO" id="GO:0006310">
    <property type="term" value="P:DNA recombination"/>
    <property type="evidence" value="ECO:0007669"/>
    <property type="project" value="UniProtKB-KW"/>
</dbReference>
<feature type="domain" description="Tyr recombinase" evidence="6">
    <location>
        <begin position="167"/>
        <end position="358"/>
    </location>
</feature>
<accession>A0A934RWB2</accession>
<keyword evidence="3 5" id="KW-0238">DNA-binding</keyword>
<evidence type="ECO:0000313" key="9">
    <source>
        <dbReference type="Proteomes" id="UP000617628"/>
    </source>
</evidence>
<dbReference type="Gene3D" id="1.10.150.130">
    <property type="match status" value="1"/>
</dbReference>
<dbReference type="InterPro" id="IPR050808">
    <property type="entry name" value="Phage_Integrase"/>
</dbReference>
<dbReference type="AlphaFoldDB" id="A0A934RWB2"/>
<dbReference type="Pfam" id="PF00589">
    <property type="entry name" value="Phage_integrase"/>
    <property type="match status" value="1"/>
</dbReference>
<dbReference type="RefSeq" id="WP_200353810.1">
    <property type="nucleotide sequence ID" value="NZ_JAENIL010000003.1"/>
</dbReference>
<dbReference type="PROSITE" id="PS51898">
    <property type="entry name" value="TYR_RECOMBINASE"/>
    <property type="match status" value="1"/>
</dbReference>
<protein>
    <submittedName>
        <fullName evidence="8">Site-specific integrase</fullName>
    </submittedName>
</protein>
<dbReference type="InterPro" id="IPR002104">
    <property type="entry name" value="Integrase_catalytic"/>
</dbReference>
<evidence type="ECO:0000256" key="5">
    <source>
        <dbReference type="PROSITE-ProRule" id="PRU01248"/>
    </source>
</evidence>
<gene>
    <name evidence="8" type="ORF">JIN87_01870</name>
</gene>
<name>A0A934RWB2_9BACT</name>
<dbReference type="SUPFAM" id="SSF56349">
    <property type="entry name" value="DNA breaking-rejoining enzymes"/>
    <property type="match status" value="1"/>
</dbReference>
<evidence type="ECO:0000259" key="7">
    <source>
        <dbReference type="PROSITE" id="PS51900"/>
    </source>
</evidence>
<keyword evidence="4" id="KW-0233">DNA recombination</keyword>
<dbReference type="EMBL" id="JAENIL010000003">
    <property type="protein sequence ID" value="MBK1875592.1"/>
    <property type="molecule type" value="Genomic_DNA"/>
</dbReference>
<dbReference type="InterPro" id="IPR013762">
    <property type="entry name" value="Integrase-like_cat_sf"/>
</dbReference>
<evidence type="ECO:0000256" key="3">
    <source>
        <dbReference type="ARBA" id="ARBA00023125"/>
    </source>
</evidence>
<dbReference type="PANTHER" id="PTHR30629">
    <property type="entry name" value="PROPHAGE INTEGRASE"/>
    <property type="match status" value="1"/>
</dbReference>
<keyword evidence="9" id="KW-1185">Reference proteome</keyword>
<dbReference type="InterPro" id="IPR044068">
    <property type="entry name" value="CB"/>
</dbReference>
<dbReference type="GO" id="GO:0003677">
    <property type="term" value="F:DNA binding"/>
    <property type="evidence" value="ECO:0007669"/>
    <property type="project" value="UniProtKB-UniRule"/>
</dbReference>
<comment type="similarity">
    <text evidence="1">Belongs to the 'phage' integrase family.</text>
</comment>
<evidence type="ECO:0000259" key="6">
    <source>
        <dbReference type="PROSITE" id="PS51898"/>
    </source>
</evidence>
<evidence type="ECO:0000256" key="2">
    <source>
        <dbReference type="ARBA" id="ARBA00022908"/>
    </source>
</evidence>
<feature type="domain" description="Core-binding (CB)" evidence="7">
    <location>
        <begin position="63"/>
        <end position="143"/>
    </location>
</feature>
<dbReference type="CDD" id="cd00397">
    <property type="entry name" value="DNA_BRE_C"/>
    <property type="match status" value="1"/>
</dbReference>
<evidence type="ECO:0000256" key="1">
    <source>
        <dbReference type="ARBA" id="ARBA00008857"/>
    </source>
</evidence>
<dbReference type="Gene3D" id="1.10.443.10">
    <property type="entry name" value="Intergrase catalytic core"/>
    <property type="match status" value="1"/>
</dbReference>
<dbReference type="PROSITE" id="PS51900">
    <property type="entry name" value="CB"/>
    <property type="match status" value="1"/>
</dbReference>
<reference evidence="8" key="1">
    <citation type="submission" date="2021-01" db="EMBL/GenBank/DDBJ databases">
        <title>Modified the classification status of verrucomicrobia.</title>
        <authorList>
            <person name="Feng X."/>
        </authorList>
    </citation>
    <scope>NUCLEOTIDE SEQUENCE</scope>
    <source>
        <strain evidence="8">KCTC 13126</strain>
    </source>
</reference>
<dbReference type="InterPro" id="IPR010998">
    <property type="entry name" value="Integrase_recombinase_N"/>
</dbReference>
<organism evidence="8 9">
    <name type="scientific">Pelagicoccus mobilis</name>
    <dbReference type="NCBI Taxonomy" id="415221"/>
    <lineage>
        <taxon>Bacteria</taxon>
        <taxon>Pseudomonadati</taxon>
        <taxon>Verrucomicrobiota</taxon>
        <taxon>Opitutia</taxon>
        <taxon>Puniceicoccales</taxon>
        <taxon>Pelagicoccaceae</taxon>
        <taxon>Pelagicoccus</taxon>
    </lineage>
</organism>